<dbReference type="Gene3D" id="1.10.260.40">
    <property type="entry name" value="lambda repressor-like DNA-binding domains"/>
    <property type="match status" value="1"/>
</dbReference>
<evidence type="ECO:0000313" key="2">
    <source>
        <dbReference type="EMBL" id="QJB01086.1"/>
    </source>
</evidence>
<dbReference type="PROSITE" id="PS50943">
    <property type="entry name" value="HTH_CROC1"/>
    <property type="match status" value="1"/>
</dbReference>
<dbReference type="EMBL" id="MT143705">
    <property type="protein sequence ID" value="QJB01086.1"/>
    <property type="molecule type" value="Genomic_DNA"/>
</dbReference>
<accession>A0A6M3M6Z6</accession>
<dbReference type="Pfam" id="PF01381">
    <property type="entry name" value="HTH_3"/>
    <property type="match status" value="1"/>
</dbReference>
<dbReference type="GO" id="GO:0003677">
    <property type="term" value="F:DNA binding"/>
    <property type="evidence" value="ECO:0007669"/>
    <property type="project" value="InterPro"/>
</dbReference>
<dbReference type="SUPFAM" id="SSF47413">
    <property type="entry name" value="lambda repressor-like DNA-binding domains"/>
    <property type="match status" value="1"/>
</dbReference>
<dbReference type="CDD" id="cd00093">
    <property type="entry name" value="HTH_XRE"/>
    <property type="match status" value="1"/>
</dbReference>
<evidence type="ECO:0000259" key="1">
    <source>
        <dbReference type="PROSITE" id="PS50943"/>
    </source>
</evidence>
<protein>
    <submittedName>
        <fullName evidence="2">Putative DNA binding, helix-turn-helix domain containing protein</fullName>
    </submittedName>
</protein>
<feature type="domain" description="HTH cro/C1-type" evidence="1">
    <location>
        <begin position="40"/>
        <end position="88"/>
    </location>
</feature>
<dbReference type="InterPro" id="IPR001387">
    <property type="entry name" value="Cro/C1-type_HTH"/>
</dbReference>
<dbReference type="SMART" id="SM00530">
    <property type="entry name" value="HTH_XRE"/>
    <property type="match status" value="1"/>
</dbReference>
<sequence length="99" mass="10922">METKNAVGRQPVPTEHQRTKITGVAGYVVRLKERAYDVMKQKGLTQSDVAAKAGVSAMTISRWLSEPTISEEQLEQLCKALGVKMQGFMVRPKASKNSD</sequence>
<name>A0A6M3M6Z6_9ZZZZ</name>
<reference evidence="2" key="1">
    <citation type="submission" date="2020-03" db="EMBL/GenBank/DDBJ databases">
        <title>The deep terrestrial virosphere.</title>
        <authorList>
            <person name="Holmfeldt K."/>
            <person name="Nilsson E."/>
            <person name="Simone D."/>
            <person name="Lopez-Fernandez M."/>
            <person name="Wu X."/>
            <person name="de Brujin I."/>
            <person name="Lundin D."/>
            <person name="Andersson A."/>
            <person name="Bertilsson S."/>
            <person name="Dopson M."/>
        </authorList>
    </citation>
    <scope>NUCLEOTIDE SEQUENCE</scope>
    <source>
        <strain evidence="2">MM171A00145</strain>
    </source>
</reference>
<proteinExistence type="predicted"/>
<gene>
    <name evidence="2" type="ORF">MM171A00145_0023</name>
</gene>
<dbReference type="AlphaFoldDB" id="A0A6M3M6Z6"/>
<dbReference type="InterPro" id="IPR010982">
    <property type="entry name" value="Lambda_DNA-bd_dom_sf"/>
</dbReference>
<organism evidence="2">
    <name type="scientific">viral metagenome</name>
    <dbReference type="NCBI Taxonomy" id="1070528"/>
    <lineage>
        <taxon>unclassified sequences</taxon>
        <taxon>metagenomes</taxon>
        <taxon>organismal metagenomes</taxon>
    </lineage>
</organism>